<dbReference type="GO" id="GO:0004519">
    <property type="term" value="F:endonuclease activity"/>
    <property type="evidence" value="ECO:0007669"/>
    <property type="project" value="UniProtKB-KW"/>
</dbReference>
<dbReference type="GO" id="GO:0008270">
    <property type="term" value="F:zinc ion binding"/>
    <property type="evidence" value="ECO:0007669"/>
    <property type="project" value="InterPro"/>
</dbReference>
<proteinExistence type="predicted"/>
<reference evidence="3" key="2">
    <citation type="submission" date="2019-01" db="EMBL/GenBank/DDBJ databases">
        <title>Genome sequence of Desulfonema ishimotonii strain Tokyo 01.</title>
        <authorList>
            <person name="Fukui M."/>
        </authorList>
    </citation>
    <scope>NUCLEOTIDE SEQUENCE [LARGE SCALE GENOMIC DNA]</scope>
    <source>
        <strain evidence="3">Tokyo 01</strain>
    </source>
</reference>
<gene>
    <name evidence="2" type="ORF">DENIS_4978</name>
</gene>
<keyword evidence="3" id="KW-1185">Reference proteome</keyword>
<dbReference type="InterPro" id="IPR002711">
    <property type="entry name" value="HNH"/>
</dbReference>
<feature type="domain" description="HNH nuclease" evidence="1">
    <location>
        <begin position="56"/>
        <end position="109"/>
    </location>
</feature>
<dbReference type="Gene3D" id="1.10.30.50">
    <property type="match status" value="1"/>
</dbReference>
<dbReference type="AlphaFoldDB" id="A0A401G410"/>
<dbReference type="OrthoDB" id="9816185at2"/>
<dbReference type="CDD" id="cd00085">
    <property type="entry name" value="HNHc"/>
    <property type="match status" value="1"/>
</dbReference>
<dbReference type="InterPro" id="IPR003615">
    <property type="entry name" value="HNH_nuc"/>
</dbReference>
<keyword evidence="2" id="KW-0255">Endonuclease</keyword>
<comment type="caution">
    <text evidence="2">The sequence shown here is derived from an EMBL/GenBank/DDBJ whole genome shotgun (WGS) entry which is preliminary data.</text>
</comment>
<evidence type="ECO:0000259" key="1">
    <source>
        <dbReference type="SMART" id="SM00507"/>
    </source>
</evidence>
<dbReference type="SMART" id="SM00507">
    <property type="entry name" value="HNHc"/>
    <property type="match status" value="1"/>
</dbReference>
<sequence>MKKIERISPPDCLNNCLKEFCKKKIGFYENLRDNNGKIYPRWNTACKNGRDVSQIRERLLKMSSFTCVFCGENIKNSEMDVDHYLPKSNFPHLAYCWDNMLPTCKLCNQTLKKNFIPASLKDSVVVEDILSDMIPCDYVYEKKHLLQDIAGEDRLLDPTFDEPEEHMEFIPESYSYKAKTKIGRITARRFFNRHKEVAEKWEAIRSFIKDLVLNETPKCTIAHYIKLHGREYICWKFYEYWCEEKEAGRIDRT</sequence>
<dbReference type="Proteomes" id="UP000288096">
    <property type="component" value="Unassembled WGS sequence"/>
</dbReference>
<keyword evidence="2" id="KW-0540">Nuclease</keyword>
<evidence type="ECO:0000313" key="2">
    <source>
        <dbReference type="EMBL" id="GBC63978.1"/>
    </source>
</evidence>
<dbReference type="Pfam" id="PF01844">
    <property type="entry name" value="HNH"/>
    <property type="match status" value="1"/>
</dbReference>
<keyword evidence="2" id="KW-0378">Hydrolase</keyword>
<reference evidence="3" key="1">
    <citation type="submission" date="2017-11" db="EMBL/GenBank/DDBJ databases">
        <authorList>
            <person name="Watanabe M."/>
            <person name="Kojima H."/>
        </authorList>
    </citation>
    <scope>NUCLEOTIDE SEQUENCE [LARGE SCALE GENOMIC DNA]</scope>
    <source>
        <strain evidence="3">Tokyo 01</strain>
    </source>
</reference>
<dbReference type="EMBL" id="BEXT01000001">
    <property type="protein sequence ID" value="GBC63978.1"/>
    <property type="molecule type" value="Genomic_DNA"/>
</dbReference>
<evidence type="ECO:0000313" key="3">
    <source>
        <dbReference type="Proteomes" id="UP000288096"/>
    </source>
</evidence>
<organism evidence="2 3">
    <name type="scientific">Desulfonema ishimotonii</name>
    <dbReference type="NCBI Taxonomy" id="45657"/>
    <lineage>
        <taxon>Bacteria</taxon>
        <taxon>Pseudomonadati</taxon>
        <taxon>Thermodesulfobacteriota</taxon>
        <taxon>Desulfobacteria</taxon>
        <taxon>Desulfobacterales</taxon>
        <taxon>Desulfococcaceae</taxon>
        <taxon>Desulfonema</taxon>
    </lineage>
</organism>
<dbReference type="RefSeq" id="WP_124330987.1">
    <property type="nucleotide sequence ID" value="NZ_BEXT01000001.1"/>
</dbReference>
<protein>
    <submittedName>
        <fullName evidence="2">HNH endonuclease</fullName>
    </submittedName>
</protein>
<dbReference type="GO" id="GO:0003676">
    <property type="term" value="F:nucleic acid binding"/>
    <property type="evidence" value="ECO:0007669"/>
    <property type="project" value="InterPro"/>
</dbReference>
<name>A0A401G410_9BACT</name>
<accession>A0A401G410</accession>